<name>D1NS39_9BIFI</name>
<dbReference type="AlphaFoldDB" id="D1NS39"/>
<dbReference type="EMBL" id="ABXB03000001">
    <property type="protein sequence ID" value="EFA23491.1"/>
    <property type="molecule type" value="Genomic_DNA"/>
</dbReference>
<reference evidence="1 2" key="1">
    <citation type="submission" date="2009-11" db="EMBL/GenBank/DDBJ databases">
        <authorList>
            <person name="Weinstock G."/>
            <person name="Sodergren E."/>
            <person name="Clifton S."/>
            <person name="Fulton L."/>
            <person name="Fulton B."/>
            <person name="Courtney L."/>
            <person name="Fronick C."/>
            <person name="Harrison M."/>
            <person name="Strong C."/>
            <person name="Farmer C."/>
            <person name="Delahaunty K."/>
            <person name="Markovic C."/>
            <person name="Hall O."/>
            <person name="Minx P."/>
            <person name="Tomlinson C."/>
            <person name="Mitreva M."/>
            <person name="Nelson J."/>
            <person name="Hou S."/>
            <person name="Wollam A."/>
            <person name="Pepin K.H."/>
            <person name="Johnson M."/>
            <person name="Bhonagiri V."/>
            <person name="Nash W.E."/>
            <person name="Warren W."/>
            <person name="Chinwalla A."/>
            <person name="Mardis E.R."/>
            <person name="Wilson R.K."/>
        </authorList>
    </citation>
    <scope>NUCLEOTIDE SEQUENCE [LARGE SCALE GENOMIC DNA]</scope>
    <source>
        <strain evidence="1 2">DSM 20093</strain>
    </source>
</reference>
<comment type="caution">
    <text evidence="1">The sequence shown here is derived from an EMBL/GenBank/DDBJ whole genome shotgun (WGS) entry which is preliminary data.</text>
</comment>
<dbReference type="STRING" id="561180.BIFGAL_02593"/>
<gene>
    <name evidence="1" type="ORF">BIFGAL_02593</name>
</gene>
<evidence type="ECO:0008006" key="3">
    <source>
        <dbReference type="Google" id="ProtNLM"/>
    </source>
</evidence>
<dbReference type="OrthoDB" id="1644269at2"/>
<protein>
    <recommendedName>
        <fullName evidence="3">MarR family transcriptional regulator</fullName>
    </recommendedName>
</protein>
<accession>D1NS39</accession>
<sequence>MSFTEKGLRFSRENSRKGELVHEAVFREFSDDEIRQYFALSVKMMHGIEHLEKAFQRGDIAE</sequence>
<dbReference type="RefSeq" id="WP_006293973.1">
    <property type="nucleotide sequence ID" value="NZ_ABXB03000001.1"/>
</dbReference>
<organism evidence="1 2">
    <name type="scientific">Bifidobacterium gallicum DSM 20093 = LMG 11596</name>
    <dbReference type="NCBI Taxonomy" id="561180"/>
    <lineage>
        <taxon>Bacteria</taxon>
        <taxon>Bacillati</taxon>
        <taxon>Actinomycetota</taxon>
        <taxon>Actinomycetes</taxon>
        <taxon>Bifidobacteriales</taxon>
        <taxon>Bifidobacteriaceae</taxon>
        <taxon>Bifidobacterium</taxon>
    </lineage>
</organism>
<proteinExistence type="predicted"/>
<dbReference type="Proteomes" id="UP000003656">
    <property type="component" value="Unassembled WGS sequence"/>
</dbReference>
<evidence type="ECO:0000313" key="2">
    <source>
        <dbReference type="Proteomes" id="UP000003656"/>
    </source>
</evidence>
<evidence type="ECO:0000313" key="1">
    <source>
        <dbReference type="EMBL" id="EFA23491.1"/>
    </source>
</evidence>